<dbReference type="Proteomes" id="UP000693970">
    <property type="component" value="Unassembled WGS sequence"/>
</dbReference>
<comment type="caution">
    <text evidence="2">The sequence shown here is derived from an EMBL/GenBank/DDBJ whole genome shotgun (WGS) entry which is preliminary data.</text>
</comment>
<evidence type="ECO:0000256" key="1">
    <source>
        <dbReference type="SAM" id="SignalP"/>
    </source>
</evidence>
<accession>A0A9K3Q7U3</accession>
<reference evidence="2" key="2">
    <citation type="submission" date="2021-04" db="EMBL/GenBank/DDBJ databases">
        <authorList>
            <person name="Podell S."/>
        </authorList>
    </citation>
    <scope>NUCLEOTIDE SEQUENCE</scope>
    <source>
        <strain evidence="2">Hildebrandi</strain>
    </source>
</reference>
<keyword evidence="1" id="KW-0732">Signal</keyword>
<dbReference type="OrthoDB" id="101778at2759"/>
<protein>
    <submittedName>
        <fullName evidence="2">Uncharacterized protein</fullName>
    </submittedName>
</protein>
<dbReference type="AlphaFoldDB" id="A0A9K3Q7U3"/>
<dbReference type="EMBL" id="JAGRRH010000004">
    <property type="protein sequence ID" value="KAG7371384.1"/>
    <property type="molecule type" value="Genomic_DNA"/>
</dbReference>
<name>A0A9K3Q7U3_9STRA</name>
<gene>
    <name evidence="2" type="ORF">IV203_019954</name>
</gene>
<proteinExistence type="predicted"/>
<reference evidence="2" key="1">
    <citation type="journal article" date="2021" name="Sci. Rep.">
        <title>Diploid genomic architecture of Nitzschia inconspicua, an elite biomass production diatom.</title>
        <authorList>
            <person name="Oliver A."/>
            <person name="Podell S."/>
            <person name="Pinowska A."/>
            <person name="Traller J.C."/>
            <person name="Smith S.R."/>
            <person name="McClure R."/>
            <person name="Beliaev A."/>
            <person name="Bohutskyi P."/>
            <person name="Hill E.A."/>
            <person name="Rabines A."/>
            <person name="Zheng H."/>
            <person name="Allen L.Z."/>
            <person name="Kuo A."/>
            <person name="Grigoriev I.V."/>
            <person name="Allen A.E."/>
            <person name="Hazlebeck D."/>
            <person name="Allen E.E."/>
        </authorList>
    </citation>
    <scope>NUCLEOTIDE SEQUENCE</scope>
    <source>
        <strain evidence="2">Hildebrandi</strain>
    </source>
</reference>
<evidence type="ECO:0000313" key="3">
    <source>
        <dbReference type="Proteomes" id="UP000693970"/>
    </source>
</evidence>
<keyword evidence="3" id="KW-1185">Reference proteome</keyword>
<feature type="chain" id="PRO_5039939289" evidence="1">
    <location>
        <begin position="20"/>
        <end position="591"/>
    </location>
</feature>
<feature type="signal peptide" evidence="1">
    <location>
        <begin position="1"/>
        <end position="19"/>
    </location>
</feature>
<sequence>MLVRHVVHFVVALVGRLSAIPAAPLLLGNDTNSSMLAPSRTSPINTANDLLIGCPPPPAFPSDPARAHLPKTWTTPGKVTAQFLTQTFRPEPWCFAINDWTDKRNKPDLQFSGPFRRLLTWIWNLRISDPDEPILIDENDICGAFRLVKFNPEVVPMHGYRVGPYLGFATGQTFGDNVSAANFDVCATAPANADSQNHGVFFPNGDCMAPPYPHQVDDCMFADIRHYFPLTSAASIVALEDVFGSTHPCQHILSMDKLELEYTERSGSNHVKATLVEIATVVGMIDSAAEFFPWARVPVLVLQDLLRDCIRQEYRRAIRSRKLVTQLHDLQRQLSRSLSDRFEQLRCRKLAEFVWRSRWHVQISRACTSALNVVYDYLVAAHPWEQPIGHIVSRNPAFFATTDASEQAVGVAIPSLSLSCFLPVSLPTWKLLKQPRKGRAQLHINTLEFIGIMLGFIMTDAYISCSPRPHPPSPILSLECDNTAAVNWSRKLSTGSAAGRRFLQLFAEYQLLSPLGLVVQHIAGSDNTLADSISRPCALYSPPLAHVTKRCLLAHLRQASLLRNELESWTLFLPSLELLLLLRSMLYSDVN</sequence>
<organism evidence="2 3">
    <name type="scientific">Nitzschia inconspicua</name>
    <dbReference type="NCBI Taxonomy" id="303405"/>
    <lineage>
        <taxon>Eukaryota</taxon>
        <taxon>Sar</taxon>
        <taxon>Stramenopiles</taxon>
        <taxon>Ochrophyta</taxon>
        <taxon>Bacillariophyta</taxon>
        <taxon>Bacillariophyceae</taxon>
        <taxon>Bacillariophycidae</taxon>
        <taxon>Bacillariales</taxon>
        <taxon>Bacillariaceae</taxon>
        <taxon>Nitzschia</taxon>
    </lineage>
</organism>
<evidence type="ECO:0000313" key="2">
    <source>
        <dbReference type="EMBL" id="KAG7371384.1"/>
    </source>
</evidence>